<dbReference type="PROSITE" id="PS50110">
    <property type="entry name" value="RESPONSE_REGULATORY"/>
    <property type="match status" value="1"/>
</dbReference>
<feature type="domain" description="Response regulatory" evidence="8">
    <location>
        <begin position="3"/>
        <end position="118"/>
    </location>
</feature>
<dbReference type="PANTHER" id="PTHR48111:SF1">
    <property type="entry name" value="TWO-COMPONENT RESPONSE REGULATOR ORR33"/>
    <property type="match status" value="1"/>
</dbReference>
<dbReference type="GO" id="GO:0005829">
    <property type="term" value="C:cytosol"/>
    <property type="evidence" value="ECO:0007669"/>
    <property type="project" value="TreeGrafter"/>
</dbReference>
<dbReference type="InterPro" id="IPR036388">
    <property type="entry name" value="WH-like_DNA-bd_sf"/>
</dbReference>
<keyword evidence="1 6" id="KW-0597">Phosphoprotein</keyword>
<feature type="modified residue" description="4-aspartylphosphate" evidence="6">
    <location>
        <position position="52"/>
    </location>
</feature>
<dbReference type="GO" id="GO:0032993">
    <property type="term" value="C:protein-DNA complex"/>
    <property type="evidence" value="ECO:0007669"/>
    <property type="project" value="TreeGrafter"/>
</dbReference>
<dbReference type="CDD" id="cd00383">
    <property type="entry name" value="trans_reg_C"/>
    <property type="match status" value="1"/>
</dbReference>
<keyword evidence="5" id="KW-0804">Transcription</keyword>
<dbReference type="InterPro" id="IPR011006">
    <property type="entry name" value="CheY-like_superfamily"/>
</dbReference>
<dbReference type="EMBL" id="LT546645">
    <property type="protein sequence ID" value="SAI66070.1"/>
    <property type="molecule type" value="Genomic_DNA"/>
</dbReference>
<organism evidence="10 11">
    <name type="scientific">Bordetella trematum</name>
    <dbReference type="NCBI Taxonomy" id="123899"/>
    <lineage>
        <taxon>Bacteria</taxon>
        <taxon>Pseudomonadati</taxon>
        <taxon>Pseudomonadota</taxon>
        <taxon>Betaproteobacteria</taxon>
        <taxon>Burkholderiales</taxon>
        <taxon>Alcaligenaceae</taxon>
        <taxon>Bordetella</taxon>
    </lineage>
</organism>
<evidence type="ECO:0000256" key="4">
    <source>
        <dbReference type="ARBA" id="ARBA00023125"/>
    </source>
</evidence>
<accession>A0A157S6L5</accession>
<gene>
    <name evidence="10" type="primary">mprA_1</name>
    <name evidence="10" type="ORF">SAMEA3906487_00078</name>
</gene>
<dbReference type="GO" id="GO:0000156">
    <property type="term" value="F:phosphorelay response regulator activity"/>
    <property type="evidence" value="ECO:0007669"/>
    <property type="project" value="TreeGrafter"/>
</dbReference>
<dbReference type="SMART" id="SM00862">
    <property type="entry name" value="Trans_reg_C"/>
    <property type="match status" value="1"/>
</dbReference>
<keyword evidence="3" id="KW-0805">Transcription regulation</keyword>
<dbReference type="OrthoDB" id="9802426at2"/>
<dbReference type="RefSeq" id="WP_025513524.1">
    <property type="nucleotide sequence ID" value="NZ_CP016340.1"/>
</dbReference>
<evidence type="ECO:0000256" key="6">
    <source>
        <dbReference type="PROSITE-ProRule" id="PRU00169"/>
    </source>
</evidence>
<evidence type="ECO:0000256" key="1">
    <source>
        <dbReference type="ARBA" id="ARBA00022553"/>
    </source>
</evidence>
<evidence type="ECO:0000256" key="2">
    <source>
        <dbReference type="ARBA" id="ARBA00023012"/>
    </source>
</evidence>
<protein>
    <submittedName>
        <fullName evidence="10">Two-component system response regulator</fullName>
    </submittedName>
</protein>
<dbReference type="KEGG" id="btrm:SAMEA390648700078"/>
<sequence length="227" mass="25296">MTRLLLIEDNAALSGLLSTHLTREGFDVEVAGNGGQAIDMAAGDRYDAMVLDLGLPDMGGVQVLESVNLGRTARVPCLVLTARDALESRIRLLESGADDYVLKPFEVAELVARLRAVLRRTQSCGLELARGNVRYERRFRTWLIGGASQDIPRRESMLLEELMRAFPRIVVKDRVEERLYDLDESVTPNAIEALVSRLRRRLVAGRASVQIHTVRGVGYRLVEVDRA</sequence>
<dbReference type="Pfam" id="PF00486">
    <property type="entry name" value="Trans_reg_C"/>
    <property type="match status" value="1"/>
</dbReference>
<dbReference type="PROSITE" id="PS51755">
    <property type="entry name" value="OMPR_PHOB"/>
    <property type="match status" value="1"/>
</dbReference>
<dbReference type="eggNOG" id="COG0745">
    <property type="taxonomic scope" value="Bacteria"/>
</dbReference>
<keyword evidence="4 7" id="KW-0238">DNA-binding</keyword>
<dbReference type="InterPro" id="IPR039420">
    <property type="entry name" value="WalR-like"/>
</dbReference>
<dbReference type="InterPro" id="IPR001789">
    <property type="entry name" value="Sig_transdc_resp-reg_receiver"/>
</dbReference>
<evidence type="ECO:0000259" key="8">
    <source>
        <dbReference type="PROSITE" id="PS50110"/>
    </source>
</evidence>
<feature type="domain" description="OmpR/PhoB-type" evidence="9">
    <location>
        <begin position="125"/>
        <end position="223"/>
    </location>
</feature>
<dbReference type="Gene3D" id="3.40.50.2300">
    <property type="match status" value="1"/>
</dbReference>
<dbReference type="GO" id="GO:0000976">
    <property type="term" value="F:transcription cis-regulatory region binding"/>
    <property type="evidence" value="ECO:0007669"/>
    <property type="project" value="TreeGrafter"/>
</dbReference>
<dbReference type="AlphaFoldDB" id="A0A157S6L5"/>
<evidence type="ECO:0000313" key="11">
    <source>
        <dbReference type="Proteomes" id="UP000076825"/>
    </source>
</evidence>
<dbReference type="GO" id="GO:0006355">
    <property type="term" value="P:regulation of DNA-templated transcription"/>
    <property type="evidence" value="ECO:0007669"/>
    <property type="project" value="InterPro"/>
</dbReference>
<dbReference type="Proteomes" id="UP000076825">
    <property type="component" value="Chromosome 1"/>
</dbReference>
<dbReference type="SUPFAM" id="SSF46894">
    <property type="entry name" value="C-terminal effector domain of the bipartite response regulators"/>
    <property type="match status" value="1"/>
</dbReference>
<dbReference type="InterPro" id="IPR016032">
    <property type="entry name" value="Sig_transdc_resp-reg_C-effctor"/>
</dbReference>
<evidence type="ECO:0000256" key="7">
    <source>
        <dbReference type="PROSITE-ProRule" id="PRU01091"/>
    </source>
</evidence>
<reference evidence="10 11" key="1">
    <citation type="submission" date="2016-04" db="EMBL/GenBank/DDBJ databases">
        <authorList>
            <consortium name="Pathogen Informatics"/>
        </authorList>
    </citation>
    <scope>NUCLEOTIDE SEQUENCE [LARGE SCALE GENOMIC DNA]</scope>
    <source>
        <strain evidence="10 11">H044680328</strain>
    </source>
</reference>
<dbReference type="STRING" id="123899.SAMEA3906487_00078"/>
<dbReference type="Pfam" id="PF00072">
    <property type="entry name" value="Response_reg"/>
    <property type="match status" value="1"/>
</dbReference>
<keyword evidence="2" id="KW-0902">Two-component regulatory system</keyword>
<keyword evidence="11" id="KW-1185">Reference proteome</keyword>
<evidence type="ECO:0000256" key="3">
    <source>
        <dbReference type="ARBA" id="ARBA00023015"/>
    </source>
</evidence>
<dbReference type="GeneID" id="56588498"/>
<dbReference type="InterPro" id="IPR001867">
    <property type="entry name" value="OmpR/PhoB-type_DNA-bd"/>
</dbReference>
<dbReference type="PATRIC" id="fig|123899.6.peg.72"/>
<feature type="DNA-binding region" description="OmpR/PhoB-type" evidence="7">
    <location>
        <begin position="125"/>
        <end position="223"/>
    </location>
</feature>
<dbReference type="Gene3D" id="6.10.250.690">
    <property type="match status" value="1"/>
</dbReference>
<dbReference type="SUPFAM" id="SSF52172">
    <property type="entry name" value="CheY-like"/>
    <property type="match status" value="1"/>
</dbReference>
<evidence type="ECO:0000259" key="9">
    <source>
        <dbReference type="PROSITE" id="PS51755"/>
    </source>
</evidence>
<evidence type="ECO:0000256" key="5">
    <source>
        <dbReference type="ARBA" id="ARBA00023163"/>
    </source>
</evidence>
<proteinExistence type="predicted"/>
<evidence type="ECO:0000313" key="10">
    <source>
        <dbReference type="EMBL" id="SAI66070.1"/>
    </source>
</evidence>
<dbReference type="PANTHER" id="PTHR48111">
    <property type="entry name" value="REGULATOR OF RPOS"/>
    <property type="match status" value="1"/>
</dbReference>
<dbReference type="Gene3D" id="1.10.10.10">
    <property type="entry name" value="Winged helix-like DNA-binding domain superfamily/Winged helix DNA-binding domain"/>
    <property type="match status" value="1"/>
</dbReference>
<dbReference type="SMART" id="SM00448">
    <property type="entry name" value="REC"/>
    <property type="match status" value="1"/>
</dbReference>
<name>A0A157S6L5_9BORD</name>